<organism evidence="2 3">
    <name type="scientific">Tetracentron sinense</name>
    <name type="common">Spur-leaf</name>
    <dbReference type="NCBI Taxonomy" id="13715"/>
    <lineage>
        <taxon>Eukaryota</taxon>
        <taxon>Viridiplantae</taxon>
        <taxon>Streptophyta</taxon>
        <taxon>Embryophyta</taxon>
        <taxon>Tracheophyta</taxon>
        <taxon>Spermatophyta</taxon>
        <taxon>Magnoliopsida</taxon>
        <taxon>Trochodendrales</taxon>
        <taxon>Trochodendraceae</taxon>
        <taxon>Tetracentron</taxon>
    </lineage>
</organism>
<comment type="caution">
    <text evidence="2">The sequence shown here is derived from an EMBL/GenBank/DDBJ whole genome shotgun (WGS) entry which is preliminary data.</text>
</comment>
<dbReference type="EMBL" id="JABCRI010000621">
    <property type="protein sequence ID" value="KAF8369642.1"/>
    <property type="molecule type" value="Genomic_DNA"/>
</dbReference>
<dbReference type="GO" id="GO:0003677">
    <property type="term" value="F:DNA binding"/>
    <property type="evidence" value="ECO:0007669"/>
    <property type="project" value="InterPro"/>
</dbReference>
<evidence type="ECO:0000313" key="2">
    <source>
        <dbReference type="EMBL" id="KAF8369642.1"/>
    </source>
</evidence>
<dbReference type="Proteomes" id="UP000655225">
    <property type="component" value="Unassembled WGS sequence"/>
</dbReference>
<feature type="compositionally biased region" description="Polar residues" evidence="1">
    <location>
        <begin position="58"/>
        <end position="72"/>
    </location>
</feature>
<feature type="region of interest" description="Disordered" evidence="1">
    <location>
        <begin position="1"/>
        <end position="76"/>
    </location>
</feature>
<keyword evidence="3" id="KW-1185">Reference proteome</keyword>
<dbReference type="PANTHER" id="PTHR28637">
    <property type="entry name" value="DNA REPLICATION FACTOR CDT1"/>
    <property type="match status" value="1"/>
</dbReference>
<dbReference type="OrthoDB" id="1939125at2759"/>
<dbReference type="InterPro" id="IPR036390">
    <property type="entry name" value="WH_DNA-bd_sf"/>
</dbReference>
<dbReference type="GO" id="GO:0071163">
    <property type="term" value="P:DNA replication preinitiation complex assembly"/>
    <property type="evidence" value="ECO:0007669"/>
    <property type="project" value="InterPro"/>
</dbReference>
<reference evidence="2 3" key="1">
    <citation type="submission" date="2020-04" db="EMBL/GenBank/DDBJ databases">
        <title>Plant Genome Project.</title>
        <authorList>
            <person name="Zhang R.-G."/>
        </authorList>
    </citation>
    <scope>NUCLEOTIDE SEQUENCE [LARGE SCALE GENOMIC DNA]</scope>
    <source>
        <strain evidence="2">YNK0</strain>
        <tissue evidence="2">Leaf</tissue>
    </source>
</reference>
<dbReference type="GO" id="GO:0030174">
    <property type="term" value="P:regulation of DNA-templated DNA replication initiation"/>
    <property type="evidence" value="ECO:0007669"/>
    <property type="project" value="InterPro"/>
</dbReference>
<dbReference type="AlphaFoldDB" id="A0A834Y5A4"/>
<proteinExistence type="predicted"/>
<dbReference type="GO" id="GO:0000076">
    <property type="term" value="P:DNA replication checkpoint signaling"/>
    <property type="evidence" value="ECO:0007669"/>
    <property type="project" value="TreeGrafter"/>
</dbReference>
<protein>
    <submittedName>
        <fullName evidence="2">Uncharacterized protein</fullName>
    </submittedName>
</protein>
<evidence type="ECO:0000313" key="3">
    <source>
        <dbReference type="Proteomes" id="UP000655225"/>
    </source>
</evidence>
<name>A0A834Y5A4_TETSI</name>
<feature type="compositionally biased region" description="Polar residues" evidence="1">
    <location>
        <begin position="33"/>
        <end position="48"/>
    </location>
</feature>
<gene>
    <name evidence="2" type="ORF">HHK36_032328</name>
</gene>
<dbReference type="SUPFAM" id="SSF46785">
    <property type="entry name" value="Winged helix' DNA-binding domain"/>
    <property type="match status" value="1"/>
</dbReference>
<accession>A0A834Y5A4</accession>
<evidence type="ECO:0000256" key="1">
    <source>
        <dbReference type="SAM" id="MobiDB-lite"/>
    </source>
</evidence>
<dbReference type="GO" id="GO:0005634">
    <property type="term" value="C:nucleus"/>
    <property type="evidence" value="ECO:0007669"/>
    <property type="project" value="TreeGrafter"/>
</dbReference>
<dbReference type="GO" id="GO:0070182">
    <property type="term" value="F:DNA polymerase binding"/>
    <property type="evidence" value="ECO:0007669"/>
    <property type="project" value="TreeGrafter"/>
</dbReference>
<dbReference type="InterPro" id="IPR045173">
    <property type="entry name" value="Cdt1"/>
</dbReference>
<dbReference type="GO" id="GO:0000278">
    <property type="term" value="P:mitotic cell cycle"/>
    <property type="evidence" value="ECO:0007669"/>
    <property type="project" value="TreeGrafter"/>
</dbReference>
<dbReference type="PANTHER" id="PTHR28637:SF1">
    <property type="entry name" value="DNA REPLICATION FACTOR CDT1"/>
    <property type="match status" value="1"/>
</dbReference>
<sequence length="129" mass="14091">MEPSSASPFNPFKSKKIIRSSSKSASSDETLDSDQNPLSSKAQRSQCSSRDEPETKIGSGSSVNPDSTSSKAEGSIKLPEKYEILGEFFSSMDSSIRLLRLKRSMSSFTNICPKIESLTDLNLGIKEFV</sequence>